<dbReference type="InterPro" id="IPR003477">
    <property type="entry name" value="PemK-like"/>
</dbReference>
<protein>
    <submittedName>
        <fullName evidence="1">Uncharacterized protein YifN, PemK superfamily</fullName>
    </submittedName>
</protein>
<dbReference type="GO" id="GO:0003677">
    <property type="term" value="F:DNA binding"/>
    <property type="evidence" value="ECO:0007669"/>
    <property type="project" value="InterPro"/>
</dbReference>
<dbReference type="Pfam" id="PF02452">
    <property type="entry name" value="PemK_toxin"/>
    <property type="match status" value="1"/>
</dbReference>
<name>A0A450S0G5_9GAMM</name>
<dbReference type="InterPro" id="IPR011067">
    <property type="entry name" value="Plasmid_toxin/cell-grow_inhib"/>
</dbReference>
<dbReference type="EMBL" id="CAADEX010000008">
    <property type="protein sequence ID" value="VFJ44936.1"/>
    <property type="molecule type" value="Genomic_DNA"/>
</dbReference>
<dbReference type="Gene3D" id="2.30.30.110">
    <property type="match status" value="1"/>
</dbReference>
<accession>A0A450S0G5</accession>
<dbReference type="SUPFAM" id="SSF50118">
    <property type="entry name" value="Cell growth inhibitor/plasmid maintenance toxic component"/>
    <property type="match status" value="1"/>
</dbReference>
<gene>
    <name evidence="1" type="ORF">BECKDK2373B_GA0170837_100859</name>
</gene>
<sequence>MNQNLSGRLARAGKRRCAITAHHQRIGYKVMSITFHPRPGMVLICDFNTGFKAPEMIKRRPVVVISPRPRRSNQLCTVVPLSTTVPNPVEPFHHRMDPQSLPGRLAGKETWAKCDMLSTVSLERLDRVIIGRDRWGKRIYAARGVTTDDMGAIRRAVLFALGMPMTSSVSA</sequence>
<proteinExistence type="predicted"/>
<organism evidence="1">
    <name type="scientific">Candidatus Kentrum sp. DK</name>
    <dbReference type="NCBI Taxonomy" id="2126562"/>
    <lineage>
        <taxon>Bacteria</taxon>
        <taxon>Pseudomonadati</taxon>
        <taxon>Pseudomonadota</taxon>
        <taxon>Gammaproteobacteria</taxon>
        <taxon>Candidatus Kentrum</taxon>
    </lineage>
</organism>
<reference evidence="1" key="1">
    <citation type="submission" date="2019-02" db="EMBL/GenBank/DDBJ databases">
        <authorList>
            <person name="Gruber-Vodicka R. H."/>
            <person name="Seah K. B. B."/>
        </authorList>
    </citation>
    <scope>NUCLEOTIDE SEQUENCE</scope>
    <source>
        <strain evidence="1">BECK_DK47</strain>
    </source>
</reference>
<dbReference type="AlphaFoldDB" id="A0A450S0G5"/>
<evidence type="ECO:0000313" key="1">
    <source>
        <dbReference type="EMBL" id="VFJ44936.1"/>
    </source>
</evidence>